<comment type="subcellular location">
    <subcellularLocation>
        <location evidence="1">Cell membrane</location>
        <topology evidence="1">Multi-pass membrane protein</topology>
    </subcellularLocation>
</comment>
<evidence type="ECO:0000313" key="9">
    <source>
        <dbReference type="EMBL" id="QDJ14650.1"/>
    </source>
</evidence>
<protein>
    <submittedName>
        <fullName evidence="9">TIGR01666 family membrane protein</fullName>
    </submittedName>
</protein>
<evidence type="ECO:0000256" key="3">
    <source>
        <dbReference type="ARBA" id="ARBA00022692"/>
    </source>
</evidence>
<reference evidence="9" key="1">
    <citation type="submission" date="2017-06" db="EMBL/GenBank/DDBJ databases">
        <title>Genome sequencing of pathogenic and non-pathogenic strains within Bisgaard taxon 40.</title>
        <authorList>
            <person name="Ladner J.T."/>
            <person name="Lovett S.P."/>
            <person name="Koroleva G."/>
            <person name="Lorch J.M."/>
        </authorList>
    </citation>
    <scope>NUCLEOTIDE SEQUENCE</scope>
    <source>
        <strain evidence="9">27576-1-I1</strain>
    </source>
</reference>
<evidence type="ECO:0000256" key="1">
    <source>
        <dbReference type="ARBA" id="ARBA00004651"/>
    </source>
</evidence>
<evidence type="ECO:0000259" key="8">
    <source>
        <dbReference type="Pfam" id="PF13515"/>
    </source>
</evidence>
<dbReference type="AlphaFoldDB" id="A0A8D4LNV2"/>
<dbReference type="InterPro" id="IPR049453">
    <property type="entry name" value="Memb_transporter_dom"/>
</dbReference>
<dbReference type="PANTHER" id="PTHR30509:SF8">
    <property type="entry name" value="INNER MEMBRANE PROTEIN YCCS"/>
    <property type="match status" value="1"/>
</dbReference>
<proteinExistence type="inferred from homology"/>
<sequence length="723" mass="83696">MDYQSPLYLFRTWFNTKIIAIIPIFIAVNIAAIFVWYFEITKISMPLILGVIAGGLVDLDNNLKGRISNLFYTLIAFSISSLIVQLTFINHSLFILSMALMAFTFTMFGVIGQRHNTIAFGSLVVSLYTMLTYNDAQIWYLNSVLILIGTILYSLLSMLIYLLFPLRPIQEKLAKTFFDLAEYLDCKASFYDPDDDLSHLNKKQLTLAMKNSQLIDSFNNCRTSLLYRLGSQYYHNNTTQMINQFFAAQSIHEQMNSNYFRYPELLQELKYSDLLFRIQRLLELQAQACRDIANDLQQHRQYHYNQRLEQVFNHLEASFEQYRQSHQQSKNLANFAILLTSLQSINHQIRYLNDNNSAQSNDSILSLQAKEEHTLNLKEIWQLLKSQCSFESQFFRHALRLAIVVAICCSIVKGLNLERGYWILLTAVFVCQPNYTATRTRLKQRIIGTLLGVLVGSLLPYFTSSIESKLGIVVATSTLFLFFRTNNYSFSTFFITIQVLMSFNILGLDIASAIIPRVIDTLIGSTITWLAVSYLWPDWKYLRLDYILDKTIKYDARYLLIAIVQLHFGQRNNSQYRQIYHMVYNSASALSTTVSNMNYEANKDRDRLNNAFELLKLNSSLVSYITALSACYQHINTHFPADLYLLARRLMTLLEQLDRLEQTEFNDNITSIQKGLTEFSMLPEAESKGFNLPVQQLQMLTQVLILFYTAYHQEKCLTKNSSK</sequence>
<evidence type="ECO:0000256" key="5">
    <source>
        <dbReference type="ARBA" id="ARBA00023136"/>
    </source>
</evidence>
<dbReference type="InterPro" id="IPR010019">
    <property type="entry name" value="Integral_membrane_YccS"/>
</dbReference>
<gene>
    <name evidence="9" type="primary">yccS</name>
    <name evidence="9" type="ORF">CEP48_04080</name>
</gene>
<dbReference type="EMBL" id="CP022011">
    <property type="protein sequence ID" value="QDJ14650.1"/>
    <property type="molecule type" value="Genomic_DNA"/>
</dbReference>
<dbReference type="Pfam" id="PF12805">
    <property type="entry name" value="FUSC-like"/>
    <property type="match status" value="1"/>
</dbReference>
<keyword evidence="2" id="KW-1003">Cell membrane</keyword>
<evidence type="ECO:0000259" key="7">
    <source>
        <dbReference type="Pfam" id="PF12805"/>
    </source>
</evidence>
<feature type="domain" description="Integral membrane protein YccS N-terminal" evidence="7">
    <location>
        <begin position="69"/>
        <end position="348"/>
    </location>
</feature>
<dbReference type="InterPro" id="IPR032692">
    <property type="entry name" value="YccS_N"/>
</dbReference>
<keyword evidence="10" id="KW-1185">Reference proteome</keyword>
<feature type="domain" description="Integral membrane bound transporter" evidence="8">
    <location>
        <begin position="407"/>
        <end position="530"/>
    </location>
</feature>
<evidence type="ECO:0000256" key="2">
    <source>
        <dbReference type="ARBA" id="ARBA00022475"/>
    </source>
</evidence>
<dbReference type="Pfam" id="PF13515">
    <property type="entry name" value="FUSC_2"/>
    <property type="match status" value="1"/>
</dbReference>
<dbReference type="Proteomes" id="UP000955338">
    <property type="component" value="Chromosome"/>
</dbReference>
<dbReference type="GO" id="GO:0005886">
    <property type="term" value="C:plasma membrane"/>
    <property type="evidence" value="ECO:0007669"/>
    <property type="project" value="UniProtKB-SubCell"/>
</dbReference>
<name>A0A8D4LNV2_9PAST</name>
<dbReference type="NCBIfam" id="TIGR01667">
    <property type="entry name" value="YCCS_YHFK"/>
    <property type="match status" value="1"/>
</dbReference>
<accession>A0A8D4LNV2</accession>
<organism evidence="9 10">
    <name type="scientific">Mergibacter septicus</name>
    <dbReference type="NCBI Taxonomy" id="221402"/>
    <lineage>
        <taxon>Bacteria</taxon>
        <taxon>Pseudomonadati</taxon>
        <taxon>Pseudomonadota</taxon>
        <taxon>Gammaproteobacteria</taxon>
        <taxon>Pasteurellales</taxon>
        <taxon>Pasteurellaceae</taxon>
        <taxon>Mergibacter</taxon>
    </lineage>
</organism>
<keyword evidence="3" id="KW-0812">Transmembrane</keyword>
<dbReference type="PANTHER" id="PTHR30509">
    <property type="entry name" value="P-HYDROXYBENZOIC ACID EFFLUX PUMP SUBUNIT-RELATED"/>
    <property type="match status" value="1"/>
</dbReference>
<dbReference type="RefSeq" id="WP_261920823.1">
    <property type="nucleotide sequence ID" value="NZ_CP022011.1"/>
</dbReference>
<comment type="similarity">
    <text evidence="6">Belongs to the YccS/YhfK family.</text>
</comment>
<evidence type="ECO:0000256" key="4">
    <source>
        <dbReference type="ARBA" id="ARBA00022989"/>
    </source>
</evidence>
<dbReference type="NCBIfam" id="TIGR01666">
    <property type="entry name" value="YCCS"/>
    <property type="match status" value="1"/>
</dbReference>
<evidence type="ECO:0000256" key="6">
    <source>
        <dbReference type="ARBA" id="ARBA00043993"/>
    </source>
</evidence>
<dbReference type="InterPro" id="IPR010020">
    <property type="entry name" value="Integral_membrane_YCCS_YHJK"/>
</dbReference>
<keyword evidence="4" id="KW-1133">Transmembrane helix</keyword>
<keyword evidence="5" id="KW-0472">Membrane</keyword>
<evidence type="ECO:0000313" key="10">
    <source>
        <dbReference type="Proteomes" id="UP000955338"/>
    </source>
</evidence>